<reference evidence="1" key="2">
    <citation type="submission" date="2021-03" db="EMBL/GenBank/DDBJ databases">
        <authorList>
            <person name="Alouane T."/>
            <person name="Langin T."/>
            <person name="Bonhomme L."/>
        </authorList>
    </citation>
    <scope>NUCLEOTIDE SEQUENCE</scope>
    <source>
        <strain evidence="1">MDC_Fg202</strain>
    </source>
</reference>
<protein>
    <submittedName>
        <fullName evidence="2">Uncharacterized protein</fullName>
    </submittedName>
</protein>
<name>A0A4E9EID5_GIBZA</name>
<dbReference type="Proteomes" id="UP000746612">
    <property type="component" value="Unassembled WGS sequence"/>
</dbReference>
<proteinExistence type="predicted"/>
<organism evidence="2">
    <name type="scientific">Gibberella zeae</name>
    <name type="common">Wheat head blight fungus</name>
    <name type="synonym">Fusarium graminearum</name>
    <dbReference type="NCBI Taxonomy" id="5518"/>
    <lineage>
        <taxon>Eukaryota</taxon>
        <taxon>Fungi</taxon>
        <taxon>Dikarya</taxon>
        <taxon>Ascomycota</taxon>
        <taxon>Pezizomycotina</taxon>
        <taxon>Sordariomycetes</taxon>
        <taxon>Hypocreomycetidae</taxon>
        <taxon>Hypocreales</taxon>
        <taxon>Nectriaceae</taxon>
        <taxon>Fusarium</taxon>
    </lineage>
</organism>
<evidence type="ECO:0000313" key="1">
    <source>
        <dbReference type="EMBL" id="CAG1969371.1"/>
    </source>
</evidence>
<dbReference type="EMBL" id="CAJPIJ010000078">
    <property type="protein sequence ID" value="CAG1969371.1"/>
    <property type="molecule type" value="Genomic_DNA"/>
</dbReference>
<evidence type="ECO:0000313" key="2">
    <source>
        <dbReference type="EMBL" id="VIO62814.1"/>
    </source>
</evidence>
<accession>A0A4E9EID5</accession>
<dbReference type="AlphaFoldDB" id="A0A4E9EID5"/>
<dbReference type="EMBL" id="CAAKMV010000164">
    <property type="protein sequence ID" value="VIO62814.1"/>
    <property type="molecule type" value="Genomic_DNA"/>
</dbReference>
<gene>
    <name evidence="2" type="ORF">FUG_LOCUS504431</name>
    <name evidence="1" type="ORF">MDCFG202_LOCUS63792</name>
</gene>
<reference evidence="2" key="1">
    <citation type="submission" date="2019-04" db="EMBL/GenBank/DDBJ databases">
        <authorList>
            <person name="Melise S."/>
            <person name="Noan J."/>
            <person name="Okalmin O."/>
        </authorList>
    </citation>
    <scope>NUCLEOTIDE SEQUENCE</scope>
    <source>
        <strain evidence="2">FN9</strain>
    </source>
</reference>
<sequence>MPFTESLSHAGNFQQSSALRVSIGVLGYQSSLRTSSSEPYVSNCAFGESFRTVRRQLLPGCSANVALCEVHNGRQSNWPISLKKPPVKINVPSITIKGAANSFLADIWQPDKDNPAKTAYGTVSFRAWFTPDCMSIKAECAAVMLGSIGVE</sequence>